<dbReference type="InterPro" id="IPR036514">
    <property type="entry name" value="SGNH_hydro_sf"/>
</dbReference>
<dbReference type="GO" id="GO:0016788">
    <property type="term" value="F:hydrolase activity, acting on ester bonds"/>
    <property type="evidence" value="ECO:0007669"/>
    <property type="project" value="UniProtKB-ARBA"/>
</dbReference>
<evidence type="ECO:0000259" key="3">
    <source>
        <dbReference type="Pfam" id="PF18962"/>
    </source>
</evidence>
<dbReference type="EMBL" id="BMKK01000001">
    <property type="protein sequence ID" value="GGD43170.1"/>
    <property type="molecule type" value="Genomic_DNA"/>
</dbReference>
<dbReference type="Gene3D" id="3.40.50.1110">
    <property type="entry name" value="SGNH hydrolase"/>
    <property type="match status" value="1"/>
</dbReference>
<reference evidence="4" key="1">
    <citation type="journal article" date="2014" name="Int. J. Syst. Evol. Microbiol.">
        <title>Complete genome sequence of Corynebacterium casei LMG S-19264T (=DSM 44701T), isolated from a smear-ripened cheese.</title>
        <authorList>
            <consortium name="US DOE Joint Genome Institute (JGI-PGF)"/>
            <person name="Walter F."/>
            <person name="Albersmeier A."/>
            <person name="Kalinowski J."/>
            <person name="Ruckert C."/>
        </authorList>
    </citation>
    <scope>NUCLEOTIDE SEQUENCE</scope>
    <source>
        <strain evidence="4">CGMCC 1.15958</strain>
    </source>
</reference>
<dbReference type="Pfam" id="PF18962">
    <property type="entry name" value="Por_Secre_tail"/>
    <property type="match status" value="1"/>
</dbReference>
<dbReference type="AlphaFoldDB" id="A0A916YFD6"/>
<evidence type="ECO:0000313" key="4">
    <source>
        <dbReference type="EMBL" id="GGD43170.1"/>
    </source>
</evidence>
<reference evidence="4" key="2">
    <citation type="submission" date="2020-09" db="EMBL/GenBank/DDBJ databases">
        <authorList>
            <person name="Sun Q."/>
            <person name="Zhou Y."/>
        </authorList>
    </citation>
    <scope>NUCLEOTIDE SEQUENCE</scope>
    <source>
        <strain evidence="4">CGMCC 1.15958</strain>
    </source>
</reference>
<evidence type="ECO:0000313" key="5">
    <source>
        <dbReference type="Proteomes" id="UP000609064"/>
    </source>
</evidence>
<keyword evidence="5" id="KW-1185">Reference proteome</keyword>
<dbReference type="RefSeq" id="WP_188764101.1">
    <property type="nucleotide sequence ID" value="NZ_BMKK01000001.1"/>
</dbReference>
<gene>
    <name evidence="4" type="ORF">GCM10011514_03880</name>
</gene>
<sequence>MRNLVLFFFLLFVNIAGFAQITINLPLTRSVFQRDNNNTSSIYISGIYEDAIEKVEARLVPVKVGQGVATDWATVTDKPQNGSFVGSIKGTGGWYQLQVRGWKNGAVVAQSAVEKVGIGEVFLIAGQSNAEGKRNFGEKASVDDRVNCFDYQKLDFLDEIPPFQSFSHIERTSSIAPRGQGTWCWGELGDLLAKRLNVPILFFNAAYEGSSIENWYSSSIGVATKHPFFQFTFPRETPYSYLRISLQYYISQLGLRSVLWDQGEAEAELNTTQDYYATALKRVIDKSRAESGKKISWMITRTSLFKTNQLYPTVIKAQNSLINPADYIFEGPYTDSIQNPRPEGVHFTDSGITDLAKAWDVKMSTSFFSKSVPFLASPIIALNASCQVNDKVTLSLPTAYSSQRWSNNTTSPNLVASTGSYSSIVRDQTGNYFFTSTIDVKKVFPTVKPFAYAKKSPLFCEGTSTDLLTDTPDYASFVWNTGETQKQITVKNAGSYSVRGISALGCASPESNIIQAQTLPLPGKPVIYQSDIAVCEGNPITLASTSLKESVWSTNETAPVITLRTAGDYRVTVRQKDENGCFSAESEPAIFAIKPRPETPEIIQVGPYTLQAKQKTEVTDLAYEWKQDGGTSANKTAFIKINAPSFITVTALRNFTVSNKTLTCRSNLSGAYSFVPNTELSGIIIYPNPTTNGIVTLEAKENIEDFTLTIYDSRGRFIYSSPIPNLTERRVVDLSNLGPGRYIVKLTHGVFVETKNIVIMK</sequence>
<dbReference type="InterPro" id="IPR005181">
    <property type="entry name" value="SASA"/>
</dbReference>
<organism evidence="4 5">
    <name type="scientific">Emticicia aquatilis</name>
    <dbReference type="NCBI Taxonomy" id="1537369"/>
    <lineage>
        <taxon>Bacteria</taxon>
        <taxon>Pseudomonadati</taxon>
        <taxon>Bacteroidota</taxon>
        <taxon>Cytophagia</taxon>
        <taxon>Cytophagales</taxon>
        <taxon>Leadbetterellaceae</taxon>
        <taxon>Emticicia</taxon>
    </lineage>
</organism>
<dbReference type="InterPro" id="IPR026444">
    <property type="entry name" value="Secre_tail"/>
</dbReference>
<evidence type="ECO:0000259" key="2">
    <source>
        <dbReference type="Pfam" id="PF03629"/>
    </source>
</evidence>
<accession>A0A916YFD6</accession>
<keyword evidence="1" id="KW-0378">Hydrolase</keyword>
<protein>
    <recommendedName>
        <fullName evidence="6">T9SS C-terminal target domain-containing protein</fullName>
    </recommendedName>
</protein>
<comment type="caution">
    <text evidence="4">The sequence shown here is derived from an EMBL/GenBank/DDBJ whole genome shotgun (WGS) entry which is preliminary data.</text>
</comment>
<evidence type="ECO:0000256" key="1">
    <source>
        <dbReference type="ARBA" id="ARBA00022801"/>
    </source>
</evidence>
<name>A0A916YFD6_9BACT</name>
<dbReference type="Proteomes" id="UP000609064">
    <property type="component" value="Unassembled WGS sequence"/>
</dbReference>
<dbReference type="Pfam" id="PF03629">
    <property type="entry name" value="SASA"/>
    <property type="match status" value="1"/>
</dbReference>
<feature type="domain" description="Secretion system C-terminal sorting" evidence="3">
    <location>
        <begin position="685"/>
        <end position="759"/>
    </location>
</feature>
<dbReference type="NCBIfam" id="TIGR04183">
    <property type="entry name" value="Por_Secre_tail"/>
    <property type="match status" value="1"/>
</dbReference>
<evidence type="ECO:0008006" key="6">
    <source>
        <dbReference type="Google" id="ProtNLM"/>
    </source>
</evidence>
<dbReference type="SUPFAM" id="SSF52266">
    <property type="entry name" value="SGNH hydrolase"/>
    <property type="match status" value="1"/>
</dbReference>
<feature type="domain" description="Sialate O-acetylesterase" evidence="2">
    <location>
        <begin position="120"/>
        <end position="321"/>
    </location>
</feature>
<proteinExistence type="predicted"/>